<accession>A0A9Y2IFH9</accession>
<proteinExistence type="inferred from homology"/>
<dbReference type="Gene3D" id="2.20.25.10">
    <property type="match status" value="1"/>
</dbReference>
<gene>
    <name evidence="2" type="ORF">QRX50_40440</name>
</gene>
<sequence length="144" mass="14678">MTETTYTAVVTATGEGRNGGRATAADGSLDVTLAIPKELGGNGGATNPEQLLGAGWASCFLGAVKIVAAQKKVKLADLAVVADITLHNETADFWFSAALHLEVSGVDQATAEELGHAAHQICPYSKATRGNVEVTVDATVATVA</sequence>
<dbReference type="RefSeq" id="WP_285968353.1">
    <property type="nucleotide sequence ID" value="NZ_CP127294.1"/>
</dbReference>
<evidence type="ECO:0000313" key="2">
    <source>
        <dbReference type="EMBL" id="WIX77613.1"/>
    </source>
</evidence>
<organism evidence="2 3">
    <name type="scientific">Amycolatopsis carbonis</name>
    <dbReference type="NCBI Taxonomy" id="715471"/>
    <lineage>
        <taxon>Bacteria</taxon>
        <taxon>Bacillati</taxon>
        <taxon>Actinomycetota</taxon>
        <taxon>Actinomycetes</taxon>
        <taxon>Pseudonocardiales</taxon>
        <taxon>Pseudonocardiaceae</taxon>
        <taxon>Amycolatopsis</taxon>
    </lineage>
</organism>
<dbReference type="PANTHER" id="PTHR33797">
    <property type="entry name" value="ORGANIC HYDROPEROXIDE RESISTANCE PROTEIN-LIKE"/>
    <property type="match status" value="1"/>
</dbReference>
<evidence type="ECO:0000313" key="3">
    <source>
        <dbReference type="Proteomes" id="UP001236014"/>
    </source>
</evidence>
<comment type="similarity">
    <text evidence="1">Belongs to the OsmC/Ohr family.</text>
</comment>
<dbReference type="KEGG" id="acab:QRX50_40440"/>
<dbReference type="PANTHER" id="PTHR33797:SF2">
    <property type="entry name" value="ORGANIC HYDROPEROXIDE RESISTANCE PROTEIN-LIKE"/>
    <property type="match status" value="1"/>
</dbReference>
<dbReference type="SUPFAM" id="SSF82784">
    <property type="entry name" value="OsmC-like"/>
    <property type="match status" value="1"/>
</dbReference>
<dbReference type="NCBIfam" id="TIGR03561">
    <property type="entry name" value="organ_hyd_perox"/>
    <property type="match status" value="1"/>
</dbReference>
<dbReference type="Pfam" id="PF02566">
    <property type="entry name" value="OsmC"/>
    <property type="match status" value="1"/>
</dbReference>
<dbReference type="InterPro" id="IPR003718">
    <property type="entry name" value="OsmC/Ohr_fam"/>
</dbReference>
<dbReference type="EMBL" id="CP127294">
    <property type="protein sequence ID" value="WIX77613.1"/>
    <property type="molecule type" value="Genomic_DNA"/>
</dbReference>
<dbReference type="Gene3D" id="3.30.300.20">
    <property type="match status" value="1"/>
</dbReference>
<dbReference type="InterPro" id="IPR036102">
    <property type="entry name" value="OsmC/Ohrsf"/>
</dbReference>
<protein>
    <submittedName>
        <fullName evidence="2">Ohr family peroxiredoxin</fullName>
    </submittedName>
</protein>
<dbReference type="GO" id="GO:0006979">
    <property type="term" value="P:response to oxidative stress"/>
    <property type="evidence" value="ECO:0007669"/>
    <property type="project" value="InterPro"/>
</dbReference>
<dbReference type="Proteomes" id="UP001236014">
    <property type="component" value="Chromosome"/>
</dbReference>
<name>A0A9Y2IFH9_9PSEU</name>
<reference evidence="2 3" key="1">
    <citation type="submission" date="2023-06" db="EMBL/GenBank/DDBJ databases">
        <authorList>
            <person name="Oyuntsetseg B."/>
            <person name="Kim S.B."/>
        </authorList>
    </citation>
    <scope>NUCLEOTIDE SEQUENCE [LARGE SCALE GENOMIC DNA]</scope>
    <source>
        <strain evidence="2 3">2-15</strain>
    </source>
</reference>
<dbReference type="InterPro" id="IPR019953">
    <property type="entry name" value="OHR"/>
</dbReference>
<evidence type="ECO:0000256" key="1">
    <source>
        <dbReference type="ARBA" id="ARBA00007378"/>
    </source>
</evidence>
<dbReference type="InterPro" id="IPR015946">
    <property type="entry name" value="KH_dom-like_a/b"/>
</dbReference>
<keyword evidence="3" id="KW-1185">Reference proteome</keyword>
<dbReference type="AlphaFoldDB" id="A0A9Y2IFH9"/>